<name>W2L4T4_PHYNI</name>
<accession>W2L4T4</accession>
<protein>
    <submittedName>
        <fullName evidence="1">Uncharacterized protein</fullName>
    </submittedName>
</protein>
<gene>
    <name evidence="1" type="ORF">L917_09842</name>
</gene>
<dbReference type="AlphaFoldDB" id="W2L4T4"/>
<dbReference type="EMBL" id="KI680009">
    <property type="protein sequence ID" value="ETL91635.1"/>
    <property type="molecule type" value="Genomic_DNA"/>
</dbReference>
<reference evidence="1" key="1">
    <citation type="submission" date="2013-11" db="EMBL/GenBank/DDBJ databases">
        <title>The Genome Sequence of Phytophthora parasitica CHvinca01.</title>
        <authorList>
            <consortium name="The Broad Institute Genomics Platform"/>
            <person name="Russ C."/>
            <person name="Tyler B."/>
            <person name="Panabieres F."/>
            <person name="Shan W."/>
            <person name="Tripathy S."/>
            <person name="Grunwald N."/>
            <person name="Machado M."/>
            <person name="Johnson C.S."/>
            <person name="Arredondo F."/>
            <person name="Hong C."/>
            <person name="Coffey M."/>
            <person name="Young S.K."/>
            <person name="Zeng Q."/>
            <person name="Gargeya S."/>
            <person name="Fitzgerald M."/>
            <person name="Abouelleil A."/>
            <person name="Alvarado L."/>
            <person name="Chapman S.B."/>
            <person name="Gainer-Dewar J."/>
            <person name="Goldberg J."/>
            <person name="Griggs A."/>
            <person name="Gujja S."/>
            <person name="Hansen M."/>
            <person name="Howarth C."/>
            <person name="Imamovic A."/>
            <person name="Ireland A."/>
            <person name="Larimer J."/>
            <person name="McCowan C."/>
            <person name="Murphy C."/>
            <person name="Pearson M."/>
            <person name="Poon T.W."/>
            <person name="Priest M."/>
            <person name="Roberts A."/>
            <person name="Saif S."/>
            <person name="Shea T."/>
            <person name="Sykes S."/>
            <person name="Wortman J."/>
            <person name="Nusbaum C."/>
            <person name="Birren B."/>
        </authorList>
    </citation>
    <scope>NUCLEOTIDE SEQUENCE [LARGE SCALE GENOMIC DNA]</scope>
    <source>
        <strain evidence="1">CHvinca01</strain>
    </source>
</reference>
<sequence>MCCFSTELMSWAVCSVYKTGVNVLHSRGHTGDCRWSLPVEGQAQWLGKKKKSSPVLLGKASEAERPEKKCEDGSKTTGIMFAAGVMQHGLGNRPRKSLQCHHELSHLPRKTFAADGSKSWMQNPASIATVLQSTPSSDPLKFFRR</sequence>
<organism evidence="1">
    <name type="scientific">Phytophthora nicotianae</name>
    <name type="common">Potato buckeye rot agent</name>
    <name type="synonym">Phytophthora parasitica</name>
    <dbReference type="NCBI Taxonomy" id="4792"/>
    <lineage>
        <taxon>Eukaryota</taxon>
        <taxon>Sar</taxon>
        <taxon>Stramenopiles</taxon>
        <taxon>Oomycota</taxon>
        <taxon>Peronosporomycetes</taxon>
        <taxon>Peronosporales</taxon>
        <taxon>Peronosporaceae</taxon>
        <taxon>Phytophthora</taxon>
    </lineage>
</organism>
<proteinExistence type="predicted"/>
<evidence type="ECO:0000313" key="1">
    <source>
        <dbReference type="EMBL" id="ETL91635.1"/>
    </source>
</evidence>
<dbReference type="Proteomes" id="UP000054423">
    <property type="component" value="Unassembled WGS sequence"/>
</dbReference>